<keyword evidence="4" id="KW-0274">FAD</keyword>
<keyword evidence="8" id="KW-1185">Reference proteome</keyword>
<organism evidence="7 8">
    <name type="scientific">Scytonema millei VB511283</name>
    <dbReference type="NCBI Taxonomy" id="1245923"/>
    <lineage>
        <taxon>Bacteria</taxon>
        <taxon>Bacillati</taxon>
        <taxon>Cyanobacteriota</taxon>
        <taxon>Cyanophyceae</taxon>
        <taxon>Nostocales</taxon>
        <taxon>Scytonemataceae</taxon>
        <taxon>Scytonema</taxon>
    </lineage>
</organism>
<evidence type="ECO:0000256" key="1">
    <source>
        <dbReference type="ARBA" id="ARBA00001974"/>
    </source>
</evidence>
<evidence type="ECO:0000256" key="2">
    <source>
        <dbReference type="ARBA" id="ARBA00005272"/>
    </source>
</evidence>
<evidence type="ECO:0000313" key="7">
    <source>
        <dbReference type="EMBL" id="NHC36137.1"/>
    </source>
</evidence>
<proteinExistence type="inferred from homology"/>
<dbReference type="Pfam" id="PF07992">
    <property type="entry name" value="Pyr_redox_2"/>
    <property type="match status" value="1"/>
</dbReference>
<dbReference type="RefSeq" id="WP_039717779.1">
    <property type="nucleotide sequence ID" value="NZ_JTJC03000004.1"/>
</dbReference>
<protein>
    <submittedName>
        <fullName evidence="7">NAD(P)/FAD-dependent oxidoreductase</fullName>
    </submittedName>
</protein>
<dbReference type="InterPro" id="IPR036188">
    <property type="entry name" value="FAD/NAD-bd_sf"/>
</dbReference>
<accession>A0A9X5I652</accession>
<dbReference type="InterPro" id="IPR051169">
    <property type="entry name" value="NADH-Q_oxidoreductase"/>
</dbReference>
<comment type="caution">
    <text evidence="7">The sequence shown here is derived from an EMBL/GenBank/DDBJ whole genome shotgun (WGS) entry which is preliminary data.</text>
</comment>
<evidence type="ECO:0000256" key="5">
    <source>
        <dbReference type="ARBA" id="ARBA00023002"/>
    </source>
</evidence>
<dbReference type="GO" id="GO:0003955">
    <property type="term" value="F:NAD(P)H dehydrogenase (quinone) activity"/>
    <property type="evidence" value="ECO:0007669"/>
    <property type="project" value="TreeGrafter"/>
</dbReference>
<dbReference type="OrthoDB" id="9781621at2"/>
<gene>
    <name evidence="7" type="ORF">QH73_0016040</name>
</gene>
<dbReference type="PANTHER" id="PTHR42913:SF3">
    <property type="entry name" value="64 KDA MITOCHONDRIAL NADH DEHYDROGENASE (EUROFUNG)"/>
    <property type="match status" value="1"/>
</dbReference>
<reference evidence="7 8" key="1">
    <citation type="journal article" date="2015" name="Genome Announc.">
        <title>Draft Genome Sequence of the Terrestrial Cyanobacterium Scytonema millei VB511283, Isolated from Eastern India.</title>
        <authorList>
            <person name="Sen D."/>
            <person name="Chandrababunaidu M.M."/>
            <person name="Singh D."/>
            <person name="Sanghi N."/>
            <person name="Ghorai A."/>
            <person name="Mishra G.P."/>
            <person name="Madduluri M."/>
            <person name="Adhikary S.P."/>
            <person name="Tripathy S."/>
        </authorList>
    </citation>
    <scope>NUCLEOTIDE SEQUENCE [LARGE SCALE GENOMIC DNA]</scope>
    <source>
        <strain evidence="7 8">VB511283</strain>
    </source>
</reference>
<sequence length="417" mass="45940">MSQSTLRTAIVGSGFTGLFTALYLSHLGYTGQIILIDRSERFVFKPLLFEFLNGQMDANQVWPQYEELLQGSGVTFVQDTVEHIDLAGRKIELASGLHYTYTNLVLAVGSTVGYFGTPGAEEYSFPFRSGLDVLALRQHLRQSLQRASQIEDFQLRQKLLTIAVIGAGPTGVELANTLADFLPNWYAKLGGNPQEIRLVLMNRSQNILSGDVNACLRETAYTALQKHVIPVELLTGAAVTALDSGKVEYTRDRQPAVLEAETMIWTAGTAINPLVKKLPISDEQRDKQGRPFVTPALNLVGYPEVFAGGDCVTLLKPEPALAQVAYQQAKAIARNLVAVSVGEKPKASRIFLRGTLMKLGTQEAAAEIFNKHEVKGRIGHAIRQLTYLEMLPTPVHNLKVTTEWLSEEVFHHAKNLV</sequence>
<evidence type="ECO:0000259" key="6">
    <source>
        <dbReference type="Pfam" id="PF07992"/>
    </source>
</evidence>
<evidence type="ECO:0000256" key="4">
    <source>
        <dbReference type="ARBA" id="ARBA00022827"/>
    </source>
</evidence>
<dbReference type="PRINTS" id="PR00469">
    <property type="entry name" value="PNDRDTASEII"/>
</dbReference>
<keyword evidence="3" id="KW-0285">Flavoprotein</keyword>
<dbReference type="Proteomes" id="UP000031532">
    <property type="component" value="Unassembled WGS sequence"/>
</dbReference>
<dbReference type="PANTHER" id="PTHR42913">
    <property type="entry name" value="APOPTOSIS-INDUCING FACTOR 1"/>
    <property type="match status" value="1"/>
</dbReference>
<dbReference type="InterPro" id="IPR023753">
    <property type="entry name" value="FAD/NAD-binding_dom"/>
</dbReference>
<dbReference type="GO" id="GO:0019646">
    <property type="term" value="P:aerobic electron transport chain"/>
    <property type="evidence" value="ECO:0007669"/>
    <property type="project" value="TreeGrafter"/>
</dbReference>
<name>A0A9X5I652_9CYAN</name>
<dbReference type="SUPFAM" id="SSF51905">
    <property type="entry name" value="FAD/NAD(P)-binding domain"/>
    <property type="match status" value="2"/>
</dbReference>
<dbReference type="AlphaFoldDB" id="A0A9X5I652"/>
<dbReference type="PRINTS" id="PR00368">
    <property type="entry name" value="FADPNR"/>
</dbReference>
<dbReference type="Gene3D" id="3.50.50.100">
    <property type="match status" value="1"/>
</dbReference>
<comment type="cofactor">
    <cofactor evidence="1">
        <name>FAD</name>
        <dbReference type="ChEBI" id="CHEBI:57692"/>
    </cofactor>
</comment>
<dbReference type="EMBL" id="JTJC03000004">
    <property type="protein sequence ID" value="NHC36137.1"/>
    <property type="molecule type" value="Genomic_DNA"/>
</dbReference>
<comment type="similarity">
    <text evidence="2">Belongs to the NADH dehydrogenase family.</text>
</comment>
<evidence type="ECO:0000313" key="8">
    <source>
        <dbReference type="Proteomes" id="UP000031532"/>
    </source>
</evidence>
<evidence type="ECO:0000256" key="3">
    <source>
        <dbReference type="ARBA" id="ARBA00022630"/>
    </source>
</evidence>
<feature type="domain" description="FAD/NAD(P)-binding" evidence="6">
    <location>
        <begin position="8"/>
        <end position="329"/>
    </location>
</feature>
<keyword evidence="5" id="KW-0560">Oxidoreductase</keyword>